<evidence type="ECO:0000313" key="6">
    <source>
        <dbReference type="EMBL" id="UYV65776.1"/>
    </source>
</evidence>
<dbReference type="SUPFAM" id="SSF51338">
    <property type="entry name" value="Composite domain of metallo-dependent hydrolases"/>
    <property type="match status" value="1"/>
</dbReference>
<protein>
    <recommendedName>
        <fullName evidence="4">dihydropyrimidinase</fullName>
        <ecNumber evidence="4">3.5.2.2</ecNumber>
    </recommendedName>
</protein>
<gene>
    <name evidence="6" type="ORF">LAZ67_3005435</name>
</gene>
<dbReference type="Gene3D" id="3.20.20.140">
    <property type="entry name" value="Metal-dependent hydrolases"/>
    <property type="match status" value="1"/>
</dbReference>
<comment type="similarity">
    <text evidence="2">Belongs to the metallo-dependent hydrolases superfamily. Hydantoinase/dihydropyrimidinase family.</text>
</comment>
<keyword evidence="7" id="KW-1185">Reference proteome</keyword>
<dbReference type="EMBL" id="CP092865">
    <property type="protein sequence ID" value="UYV65776.1"/>
    <property type="molecule type" value="Genomic_DNA"/>
</dbReference>
<dbReference type="Proteomes" id="UP001235939">
    <property type="component" value="Chromosome 03"/>
</dbReference>
<dbReference type="EC" id="3.5.2.2" evidence="4"/>
<evidence type="ECO:0000256" key="1">
    <source>
        <dbReference type="ARBA" id="ARBA00001947"/>
    </source>
</evidence>
<evidence type="ECO:0000256" key="4">
    <source>
        <dbReference type="ARBA" id="ARBA00039113"/>
    </source>
</evidence>
<dbReference type="Pfam" id="PF01979">
    <property type="entry name" value="Amidohydro_1"/>
    <property type="match status" value="1"/>
</dbReference>
<dbReference type="InterPro" id="IPR050378">
    <property type="entry name" value="Metallo-dep_Hydrolases_sf"/>
</dbReference>
<evidence type="ECO:0000313" key="7">
    <source>
        <dbReference type="Proteomes" id="UP001235939"/>
    </source>
</evidence>
<evidence type="ECO:0000256" key="2">
    <source>
        <dbReference type="ARBA" id="ARBA00008829"/>
    </source>
</evidence>
<dbReference type="InterPro" id="IPR006680">
    <property type="entry name" value="Amidohydro-rel"/>
</dbReference>
<proteinExistence type="inferred from homology"/>
<accession>A0ABY6KC45</accession>
<evidence type="ECO:0000256" key="3">
    <source>
        <dbReference type="ARBA" id="ARBA00036696"/>
    </source>
</evidence>
<feature type="domain" description="Amidohydrolase-related" evidence="5">
    <location>
        <begin position="59"/>
        <end position="201"/>
    </location>
</feature>
<comment type="catalytic activity">
    <reaction evidence="3">
        <text>5,6-dihydrouracil + H2O = 3-(carbamoylamino)propanoate + H(+)</text>
        <dbReference type="Rhea" id="RHEA:16121"/>
        <dbReference type="ChEBI" id="CHEBI:11892"/>
        <dbReference type="ChEBI" id="CHEBI:15377"/>
        <dbReference type="ChEBI" id="CHEBI:15378"/>
        <dbReference type="ChEBI" id="CHEBI:15901"/>
        <dbReference type="EC" id="3.5.2.2"/>
    </reaction>
</comment>
<sequence>MYVCVQSSQTRLLIKNGRIVNDDNMFDGDVYVEDGIIKQVGKDLIVPGGTRTIEAKGKLVIPGGIDPHTHFQFPFMGSKTVDDFYQGTKAALAGGTTMISDGLCGRTKDEPSLVDAYEKWRSWADEKVCCDYGLHVAVTHWSEDVEKDMEILTRDKGVNSFKMFLAYKDSGLMVENEDMLRIMEGCKRLGALAMVHAENGDVIQHVRIVFLDL</sequence>
<comment type="cofactor">
    <cofactor evidence="1">
        <name>Zn(2+)</name>
        <dbReference type="ChEBI" id="CHEBI:29105"/>
    </cofactor>
</comment>
<evidence type="ECO:0000259" key="5">
    <source>
        <dbReference type="Pfam" id="PF01979"/>
    </source>
</evidence>
<dbReference type="InterPro" id="IPR011059">
    <property type="entry name" value="Metal-dep_hydrolase_composite"/>
</dbReference>
<reference evidence="6 7" key="1">
    <citation type="submission" date="2022-01" db="EMBL/GenBank/DDBJ databases">
        <title>A chromosomal length assembly of Cordylochernes scorpioides.</title>
        <authorList>
            <person name="Zeh D."/>
            <person name="Zeh J."/>
        </authorList>
    </citation>
    <scope>NUCLEOTIDE SEQUENCE [LARGE SCALE GENOMIC DNA]</scope>
    <source>
        <strain evidence="6">IN4F17</strain>
        <tissue evidence="6">Whole Body</tissue>
    </source>
</reference>
<organism evidence="6 7">
    <name type="scientific">Cordylochernes scorpioides</name>
    <dbReference type="NCBI Taxonomy" id="51811"/>
    <lineage>
        <taxon>Eukaryota</taxon>
        <taxon>Metazoa</taxon>
        <taxon>Ecdysozoa</taxon>
        <taxon>Arthropoda</taxon>
        <taxon>Chelicerata</taxon>
        <taxon>Arachnida</taxon>
        <taxon>Pseudoscorpiones</taxon>
        <taxon>Cheliferoidea</taxon>
        <taxon>Chernetidae</taxon>
        <taxon>Cordylochernes</taxon>
    </lineage>
</organism>
<dbReference type="PANTHER" id="PTHR11647:SF1">
    <property type="entry name" value="COLLAPSIN RESPONSE MEDIATOR PROTEIN"/>
    <property type="match status" value="1"/>
</dbReference>
<dbReference type="PANTHER" id="PTHR11647">
    <property type="entry name" value="HYDRANTOINASE/DIHYDROPYRIMIDINASE FAMILY MEMBER"/>
    <property type="match status" value="1"/>
</dbReference>
<dbReference type="SUPFAM" id="SSF51556">
    <property type="entry name" value="Metallo-dependent hydrolases"/>
    <property type="match status" value="1"/>
</dbReference>
<dbReference type="InterPro" id="IPR032466">
    <property type="entry name" value="Metal_Hydrolase"/>
</dbReference>
<name>A0ABY6KC45_9ARAC</name>